<evidence type="ECO:0000313" key="2">
    <source>
        <dbReference type="EMBL" id="KAB2330623.1"/>
    </source>
</evidence>
<name>A0A7V7RJ15_9BACI</name>
<reference evidence="2 3" key="1">
    <citation type="journal article" date="2014" name="Arch. Microbiol.">
        <title>Bacillus mesophilum sp. nov., strain IITR-54T, a novel 4-chlorobiphenyl dechlorinating bacterium.</title>
        <authorList>
            <person name="Manickam N."/>
            <person name="Singh N.K."/>
            <person name="Bajaj A."/>
            <person name="Kumar R.M."/>
            <person name="Kaur G."/>
            <person name="Kaur N."/>
            <person name="Bala M."/>
            <person name="Kumar A."/>
            <person name="Mayilraj S."/>
        </authorList>
    </citation>
    <scope>NUCLEOTIDE SEQUENCE [LARGE SCALE GENOMIC DNA]</scope>
    <source>
        <strain evidence="2 3">IITR-54</strain>
    </source>
</reference>
<evidence type="ECO:0000313" key="3">
    <source>
        <dbReference type="Proteomes" id="UP000441354"/>
    </source>
</evidence>
<protein>
    <recommendedName>
        <fullName evidence="4">DUF4367 domain-containing protein</fullName>
    </recommendedName>
</protein>
<feature type="transmembrane region" description="Helical" evidence="1">
    <location>
        <begin position="47"/>
        <end position="68"/>
    </location>
</feature>
<gene>
    <name evidence="2" type="ORF">F7732_18415</name>
</gene>
<keyword evidence="1" id="KW-0472">Membrane</keyword>
<keyword evidence="3" id="KW-1185">Reference proteome</keyword>
<dbReference type="Proteomes" id="UP000441354">
    <property type="component" value="Unassembled WGS sequence"/>
</dbReference>
<dbReference type="EMBL" id="WBOT01000007">
    <property type="protein sequence ID" value="KAB2330623.1"/>
    <property type="molecule type" value="Genomic_DNA"/>
</dbReference>
<keyword evidence="1" id="KW-1133">Transmembrane helix</keyword>
<organism evidence="2 3">
    <name type="scientific">Bacillus mesophilum</name>
    <dbReference type="NCBI Taxonomy" id="1071718"/>
    <lineage>
        <taxon>Bacteria</taxon>
        <taxon>Bacillati</taxon>
        <taxon>Bacillota</taxon>
        <taxon>Bacilli</taxon>
        <taxon>Bacillales</taxon>
        <taxon>Bacillaceae</taxon>
        <taxon>Bacillus</taxon>
    </lineage>
</organism>
<evidence type="ECO:0000256" key="1">
    <source>
        <dbReference type="SAM" id="Phobius"/>
    </source>
</evidence>
<comment type="caution">
    <text evidence="2">The sequence shown here is derived from an EMBL/GenBank/DDBJ whole genome shotgun (WGS) entry which is preliminary data.</text>
</comment>
<dbReference type="AlphaFoldDB" id="A0A7V7RJ15"/>
<accession>A0A7V7RJ15</accession>
<dbReference type="OrthoDB" id="2842528at2"/>
<proteinExistence type="predicted"/>
<sequence length="258" mass="30049">MKKFISEFQFDKEFTRLEHDMQWDNDRAQQVKYKIHSSVKKLHKRKVIRRMFSAATAIALMCTMYFFIQTPLIKEESGETAVIEHSLMQFYEGEDYIYDNNLERPVLTDQGISKTVYPLDLYRTSGIITGEPSIVLSILKRGDKEKYETQAFYPTINGDIKIHTQKHDRDKDEVYASLLAHEKYPAKAYNLEELSISGQKGILKTPAENMDHIAPVLYVVSDHYLYYFYWDMQEKIGGPEISAEDVIGVAESLNYNKE</sequence>
<evidence type="ECO:0008006" key="4">
    <source>
        <dbReference type="Google" id="ProtNLM"/>
    </source>
</evidence>
<keyword evidence="1" id="KW-0812">Transmembrane</keyword>
<dbReference type="RefSeq" id="WP_151575553.1">
    <property type="nucleotide sequence ID" value="NZ_WBOT01000007.1"/>
</dbReference>